<feature type="binding site" evidence="10">
    <location>
        <begin position="103"/>
        <end position="109"/>
    </location>
    <ligand>
        <name>ATP</name>
        <dbReference type="ChEBI" id="CHEBI:30616"/>
    </ligand>
</feature>
<protein>
    <recommendedName>
        <fullName evidence="10 11">UDP-N-acetylmuramoyl-tripeptide--D-alanyl-D-alanine ligase</fullName>
        <ecNumber evidence="10 11">6.3.2.10</ecNumber>
    </recommendedName>
    <alternativeName>
        <fullName evidence="10">D-alanyl-D-alanine-adding enzyme</fullName>
    </alternativeName>
</protein>
<organism evidence="15 16">
    <name type="scientific">Sediminicoccus rosea</name>
    <dbReference type="NCBI Taxonomy" id="1225128"/>
    <lineage>
        <taxon>Bacteria</taxon>
        <taxon>Pseudomonadati</taxon>
        <taxon>Pseudomonadota</taxon>
        <taxon>Alphaproteobacteria</taxon>
        <taxon>Acetobacterales</taxon>
        <taxon>Roseomonadaceae</taxon>
        <taxon>Sediminicoccus</taxon>
    </lineage>
</organism>
<keyword evidence="5 10" id="KW-0067">ATP-binding</keyword>
<dbReference type="InterPro" id="IPR035911">
    <property type="entry name" value="MurE/MurF_N"/>
</dbReference>
<evidence type="ECO:0000259" key="12">
    <source>
        <dbReference type="Pfam" id="PF01225"/>
    </source>
</evidence>
<evidence type="ECO:0000259" key="13">
    <source>
        <dbReference type="Pfam" id="PF02875"/>
    </source>
</evidence>
<sequence length="461" mass="47514">MSTLWTAAELREATGGACADDLAVSGVSIDTRTIEPGDLFVALRDARDGHDFVEQAFARGASAMVDRDMPGRVLRVADTLAGLTALGAAGRARMAGRVIAVTGSVGKTTTKEMLKRALGALGPAHASVASYNNQWGVPLTLARMPRDTAWAAIEIGMNHRHEIAPLSRLTRPHVVIVTAIGTAHIGHLGSQEAIADEKAEIAAGIEPGGIALLPQDSPFFERMAAVARSCGADVVGFGESPEASARMLNWRGTDAASEAEFALSGRHVTVRLEQPGKHMALNALAALAAIQAAGGDTGLAAAALSGFGAGAGRGEMRRIATPDGGTALLLDESYNASDSAIRAALAVLAAQKAKRRIAVLGDMRELGEFGPDLHRALAPDAARAADLVFACGPLMRHLFDALPAAAQGLHTEDAAGLAPLIAAALRDGDAVLVKGSLGMRMVQIIGALTNANVTGPKRNDE</sequence>
<comment type="catalytic activity">
    <reaction evidence="10 11">
        <text>D-alanyl-D-alanine + UDP-N-acetyl-alpha-D-muramoyl-L-alanyl-gamma-D-glutamyl-meso-2,6-diaminopimelate + ATP = UDP-N-acetyl-alpha-D-muramoyl-L-alanyl-gamma-D-glutamyl-meso-2,6-diaminopimeloyl-D-alanyl-D-alanine + ADP + phosphate + H(+)</text>
        <dbReference type="Rhea" id="RHEA:28374"/>
        <dbReference type="ChEBI" id="CHEBI:15378"/>
        <dbReference type="ChEBI" id="CHEBI:30616"/>
        <dbReference type="ChEBI" id="CHEBI:43474"/>
        <dbReference type="ChEBI" id="CHEBI:57822"/>
        <dbReference type="ChEBI" id="CHEBI:61386"/>
        <dbReference type="ChEBI" id="CHEBI:83905"/>
        <dbReference type="ChEBI" id="CHEBI:456216"/>
        <dbReference type="EC" id="6.3.2.10"/>
    </reaction>
</comment>
<dbReference type="SUPFAM" id="SSF53623">
    <property type="entry name" value="MurD-like peptide ligases, catalytic domain"/>
    <property type="match status" value="1"/>
</dbReference>
<feature type="domain" description="Mur ligase N-terminal catalytic" evidence="12">
    <location>
        <begin position="24"/>
        <end position="65"/>
    </location>
</feature>
<dbReference type="Gene3D" id="3.40.1390.10">
    <property type="entry name" value="MurE/MurF, N-terminal domain"/>
    <property type="match status" value="1"/>
</dbReference>
<evidence type="ECO:0000256" key="5">
    <source>
        <dbReference type="ARBA" id="ARBA00022840"/>
    </source>
</evidence>
<proteinExistence type="inferred from homology"/>
<evidence type="ECO:0000259" key="14">
    <source>
        <dbReference type="Pfam" id="PF08245"/>
    </source>
</evidence>
<dbReference type="PANTHER" id="PTHR43024">
    <property type="entry name" value="UDP-N-ACETYLMURAMOYL-TRIPEPTIDE--D-ALANYL-D-ALANINE LIGASE"/>
    <property type="match status" value="1"/>
</dbReference>
<comment type="similarity">
    <text evidence="10">Belongs to the MurCDEF family. MurF subfamily.</text>
</comment>
<dbReference type="InterPro" id="IPR004101">
    <property type="entry name" value="Mur_ligase_C"/>
</dbReference>
<comment type="subcellular location">
    <subcellularLocation>
        <location evidence="10 11">Cytoplasm</location>
    </subcellularLocation>
</comment>
<dbReference type="Gene3D" id="3.40.1190.10">
    <property type="entry name" value="Mur-like, catalytic domain"/>
    <property type="match status" value="1"/>
</dbReference>
<evidence type="ECO:0000256" key="2">
    <source>
        <dbReference type="ARBA" id="ARBA00022598"/>
    </source>
</evidence>
<gene>
    <name evidence="10 15" type="primary">murF</name>
    <name evidence="15" type="ORF">R9Z33_20205</name>
</gene>
<dbReference type="SUPFAM" id="SSF53244">
    <property type="entry name" value="MurD-like peptide ligases, peptide-binding domain"/>
    <property type="match status" value="1"/>
</dbReference>
<keyword evidence="1 10" id="KW-0963">Cytoplasm</keyword>
<keyword evidence="7 10" id="KW-0573">Peptidoglycan synthesis</keyword>
<evidence type="ECO:0000256" key="7">
    <source>
        <dbReference type="ARBA" id="ARBA00022984"/>
    </source>
</evidence>
<dbReference type="Pfam" id="PF08245">
    <property type="entry name" value="Mur_ligase_M"/>
    <property type="match status" value="1"/>
</dbReference>
<accession>A0ABZ0PFK4</accession>
<comment type="function">
    <text evidence="10 11">Involved in cell wall formation. Catalyzes the final step in the synthesis of UDP-N-acetylmuramoyl-pentapeptide, the precursor of murein.</text>
</comment>
<dbReference type="InterPro" id="IPR013221">
    <property type="entry name" value="Mur_ligase_cen"/>
</dbReference>
<keyword evidence="6 10" id="KW-0133">Cell shape</keyword>
<dbReference type="Proteomes" id="UP001305521">
    <property type="component" value="Chromosome"/>
</dbReference>
<keyword evidence="2 10" id="KW-0436">Ligase</keyword>
<evidence type="ECO:0000256" key="9">
    <source>
        <dbReference type="ARBA" id="ARBA00023316"/>
    </source>
</evidence>
<evidence type="ECO:0000256" key="10">
    <source>
        <dbReference type="HAMAP-Rule" id="MF_02019"/>
    </source>
</evidence>
<dbReference type="InterPro" id="IPR000713">
    <property type="entry name" value="Mur_ligase_N"/>
</dbReference>
<dbReference type="Pfam" id="PF02875">
    <property type="entry name" value="Mur_ligase_C"/>
    <property type="match status" value="1"/>
</dbReference>
<keyword evidence="16" id="KW-1185">Reference proteome</keyword>
<evidence type="ECO:0000256" key="1">
    <source>
        <dbReference type="ARBA" id="ARBA00022490"/>
    </source>
</evidence>
<dbReference type="Gene3D" id="3.90.190.20">
    <property type="entry name" value="Mur ligase, C-terminal domain"/>
    <property type="match status" value="1"/>
</dbReference>
<feature type="domain" description="Mur ligase C-terminal" evidence="13">
    <location>
        <begin position="332"/>
        <end position="436"/>
    </location>
</feature>
<evidence type="ECO:0000256" key="3">
    <source>
        <dbReference type="ARBA" id="ARBA00022618"/>
    </source>
</evidence>
<keyword evidence="9 10" id="KW-0961">Cell wall biogenesis/degradation</keyword>
<dbReference type="NCBIfam" id="TIGR01143">
    <property type="entry name" value="murF"/>
    <property type="match status" value="1"/>
</dbReference>
<keyword evidence="4 10" id="KW-0547">Nucleotide-binding</keyword>
<dbReference type="EC" id="6.3.2.10" evidence="10 11"/>
<evidence type="ECO:0000313" key="16">
    <source>
        <dbReference type="Proteomes" id="UP001305521"/>
    </source>
</evidence>
<dbReference type="GO" id="GO:0016874">
    <property type="term" value="F:ligase activity"/>
    <property type="evidence" value="ECO:0007669"/>
    <property type="project" value="UniProtKB-KW"/>
</dbReference>
<dbReference type="Pfam" id="PF01225">
    <property type="entry name" value="Mur_ligase"/>
    <property type="match status" value="1"/>
</dbReference>
<reference evidence="15 16" key="1">
    <citation type="submission" date="2023-11" db="EMBL/GenBank/DDBJ databases">
        <title>Arctic aerobic anoxygenic photoheterotroph Sediminicoccus rosea KRV36 adapts its photosynthesis to long days of polar summer.</title>
        <authorList>
            <person name="Tomasch J."/>
            <person name="Kopejtka K."/>
            <person name="Bily T."/>
            <person name="Gardiner A.T."/>
            <person name="Gardian Z."/>
            <person name="Shivaramu S."/>
            <person name="Koblizek M."/>
            <person name="Engelhardt F."/>
            <person name="Kaftan D."/>
        </authorList>
    </citation>
    <scope>NUCLEOTIDE SEQUENCE [LARGE SCALE GENOMIC DNA]</scope>
    <source>
        <strain evidence="15 16">R-30</strain>
    </source>
</reference>
<evidence type="ECO:0000256" key="6">
    <source>
        <dbReference type="ARBA" id="ARBA00022960"/>
    </source>
</evidence>
<comment type="pathway">
    <text evidence="10 11">Cell wall biogenesis; peptidoglycan biosynthesis.</text>
</comment>
<evidence type="ECO:0000256" key="11">
    <source>
        <dbReference type="RuleBase" id="RU004136"/>
    </source>
</evidence>
<dbReference type="InterPro" id="IPR005863">
    <property type="entry name" value="UDP-N-AcMur_synth"/>
</dbReference>
<feature type="domain" description="Mur ligase central" evidence="14">
    <location>
        <begin position="101"/>
        <end position="289"/>
    </location>
</feature>
<dbReference type="InterPro" id="IPR036615">
    <property type="entry name" value="Mur_ligase_C_dom_sf"/>
</dbReference>
<dbReference type="HAMAP" id="MF_02019">
    <property type="entry name" value="MurF"/>
    <property type="match status" value="1"/>
</dbReference>
<dbReference type="InterPro" id="IPR051046">
    <property type="entry name" value="MurCDEF_CellWall_CoF430Synth"/>
</dbReference>
<dbReference type="EMBL" id="CP137852">
    <property type="protein sequence ID" value="WPB84406.1"/>
    <property type="molecule type" value="Genomic_DNA"/>
</dbReference>
<name>A0ABZ0PFK4_9PROT</name>
<keyword evidence="8 10" id="KW-0131">Cell cycle</keyword>
<dbReference type="PANTHER" id="PTHR43024:SF1">
    <property type="entry name" value="UDP-N-ACETYLMURAMOYL-TRIPEPTIDE--D-ALANYL-D-ALANINE LIGASE"/>
    <property type="match status" value="1"/>
</dbReference>
<evidence type="ECO:0000313" key="15">
    <source>
        <dbReference type="EMBL" id="WPB84406.1"/>
    </source>
</evidence>
<dbReference type="SUPFAM" id="SSF63418">
    <property type="entry name" value="MurE/MurF N-terminal domain"/>
    <property type="match status" value="1"/>
</dbReference>
<dbReference type="RefSeq" id="WP_318648366.1">
    <property type="nucleotide sequence ID" value="NZ_CP137852.1"/>
</dbReference>
<dbReference type="InterPro" id="IPR036565">
    <property type="entry name" value="Mur-like_cat_sf"/>
</dbReference>
<evidence type="ECO:0000256" key="4">
    <source>
        <dbReference type="ARBA" id="ARBA00022741"/>
    </source>
</evidence>
<evidence type="ECO:0000256" key="8">
    <source>
        <dbReference type="ARBA" id="ARBA00023306"/>
    </source>
</evidence>
<keyword evidence="3 10" id="KW-0132">Cell division</keyword>